<dbReference type="AlphaFoldDB" id="A0A0C3QK37"/>
<accession>A0A0C3QK37</accession>
<dbReference type="Pfam" id="PF00067">
    <property type="entry name" value="p450"/>
    <property type="match status" value="1"/>
</dbReference>
<dbReference type="OrthoDB" id="2789670at2759"/>
<evidence type="ECO:0008006" key="15">
    <source>
        <dbReference type="Google" id="ProtNLM"/>
    </source>
</evidence>
<evidence type="ECO:0000256" key="2">
    <source>
        <dbReference type="ARBA" id="ARBA00005179"/>
    </source>
</evidence>
<comment type="similarity">
    <text evidence="3 10">Belongs to the cytochrome P450 family.</text>
</comment>
<keyword evidence="5 9" id="KW-0479">Metal-binding</keyword>
<keyword evidence="7 9" id="KW-0408">Iron</keyword>
<evidence type="ECO:0000256" key="3">
    <source>
        <dbReference type="ARBA" id="ARBA00010617"/>
    </source>
</evidence>
<feature type="binding site" description="axial binding residue" evidence="9">
    <location>
        <position position="448"/>
    </location>
    <ligand>
        <name>heme</name>
        <dbReference type="ChEBI" id="CHEBI:30413"/>
    </ligand>
    <ligandPart>
        <name>Fe</name>
        <dbReference type="ChEBI" id="CHEBI:18248"/>
    </ligandPart>
</feature>
<keyword evidence="12" id="KW-1133">Transmembrane helix</keyword>
<evidence type="ECO:0000256" key="10">
    <source>
        <dbReference type="RuleBase" id="RU000461"/>
    </source>
</evidence>
<evidence type="ECO:0000256" key="4">
    <source>
        <dbReference type="ARBA" id="ARBA00022617"/>
    </source>
</evidence>
<dbReference type="Gene3D" id="1.10.630.10">
    <property type="entry name" value="Cytochrome P450"/>
    <property type="match status" value="1"/>
</dbReference>
<reference evidence="13 14" key="1">
    <citation type="submission" date="2014-04" db="EMBL/GenBank/DDBJ databases">
        <authorList>
            <consortium name="DOE Joint Genome Institute"/>
            <person name="Kuo A."/>
            <person name="Girlanda M."/>
            <person name="Perotto S."/>
            <person name="Kohler A."/>
            <person name="Nagy L.G."/>
            <person name="Floudas D."/>
            <person name="Copeland A."/>
            <person name="Barry K.W."/>
            <person name="Cichocki N."/>
            <person name="Veneault-Fourrey C."/>
            <person name="LaButti K."/>
            <person name="Lindquist E.A."/>
            <person name="Lipzen A."/>
            <person name="Lundell T."/>
            <person name="Morin E."/>
            <person name="Murat C."/>
            <person name="Sun H."/>
            <person name="Tunlid A."/>
            <person name="Henrissat B."/>
            <person name="Grigoriev I.V."/>
            <person name="Hibbett D.S."/>
            <person name="Martin F."/>
            <person name="Nordberg H.P."/>
            <person name="Cantor M.N."/>
            <person name="Hua S.X."/>
        </authorList>
    </citation>
    <scope>NUCLEOTIDE SEQUENCE [LARGE SCALE GENOMIC DNA]</scope>
    <source>
        <strain evidence="13 14">MUT 4182</strain>
    </source>
</reference>
<dbReference type="PRINTS" id="PR00463">
    <property type="entry name" value="EP450I"/>
</dbReference>
<dbReference type="GO" id="GO:0005506">
    <property type="term" value="F:iron ion binding"/>
    <property type="evidence" value="ECO:0007669"/>
    <property type="project" value="InterPro"/>
</dbReference>
<dbReference type="InterPro" id="IPR017972">
    <property type="entry name" value="Cyt_P450_CS"/>
</dbReference>
<dbReference type="HOGENOM" id="CLU_001570_2_3_1"/>
<dbReference type="PROSITE" id="PS00086">
    <property type="entry name" value="CYTOCHROME_P450"/>
    <property type="match status" value="1"/>
</dbReference>
<organism evidence="13 14">
    <name type="scientific">Tulasnella calospora MUT 4182</name>
    <dbReference type="NCBI Taxonomy" id="1051891"/>
    <lineage>
        <taxon>Eukaryota</taxon>
        <taxon>Fungi</taxon>
        <taxon>Dikarya</taxon>
        <taxon>Basidiomycota</taxon>
        <taxon>Agaricomycotina</taxon>
        <taxon>Agaricomycetes</taxon>
        <taxon>Cantharellales</taxon>
        <taxon>Tulasnellaceae</taxon>
        <taxon>Tulasnella</taxon>
    </lineage>
</organism>
<dbReference type="PRINTS" id="PR00385">
    <property type="entry name" value="P450"/>
</dbReference>
<proteinExistence type="inferred from homology"/>
<dbReference type="InterPro" id="IPR001128">
    <property type="entry name" value="Cyt_P450"/>
</dbReference>
<dbReference type="SUPFAM" id="SSF48264">
    <property type="entry name" value="Cytochrome P450"/>
    <property type="match status" value="1"/>
</dbReference>
<reference evidence="14" key="2">
    <citation type="submission" date="2015-01" db="EMBL/GenBank/DDBJ databases">
        <title>Evolutionary Origins and Diversification of the Mycorrhizal Mutualists.</title>
        <authorList>
            <consortium name="DOE Joint Genome Institute"/>
            <consortium name="Mycorrhizal Genomics Consortium"/>
            <person name="Kohler A."/>
            <person name="Kuo A."/>
            <person name="Nagy L.G."/>
            <person name="Floudas D."/>
            <person name="Copeland A."/>
            <person name="Barry K.W."/>
            <person name="Cichocki N."/>
            <person name="Veneault-Fourrey C."/>
            <person name="LaButti K."/>
            <person name="Lindquist E.A."/>
            <person name="Lipzen A."/>
            <person name="Lundell T."/>
            <person name="Morin E."/>
            <person name="Murat C."/>
            <person name="Riley R."/>
            <person name="Ohm R."/>
            <person name="Sun H."/>
            <person name="Tunlid A."/>
            <person name="Henrissat B."/>
            <person name="Grigoriev I.V."/>
            <person name="Hibbett D.S."/>
            <person name="Martin F."/>
        </authorList>
    </citation>
    <scope>NUCLEOTIDE SEQUENCE [LARGE SCALE GENOMIC DNA]</scope>
    <source>
        <strain evidence="14">MUT 4182</strain>
    </source>
</reference>
<keyword evidence="12" id="KW-0472">Membrane</keyword>
<evidence type="ECO:0000256" key="12">
    <source>
        <dbReference type="SAM" id="Phobius"/>
    </source>
</evidence>
<dbReference type="PANTHER" id="PTHR46300">
    <property type="entry name" value="P450, PUTATIVE (EUROFUNG)-RELATED-RELATED"/>
    <property type="match status" value="1"/>
</dbReference>
<keyword evidence="11" id="KW-0175">Coiled coil</keyword>
<dbReference type="Proteomes" id="UP000054248">
    <property type="component" value="Unassembled WGS sequence"/>
</dbReference>
<dbReference type="PANTHER" id="PTHR46300:SF7">
    <property type="entry name" value="P450, PUTATIVE (EUROFUNG)-RELATED"/>
    <property type="match status" value="1"/>
</dbReference>
<gene>
    <name evidence="13" type="ORF">M407DRAFT_73022</name>
</gene>
<keyword evidence="12" id="KW-0812">Transmembrane</keyword>
<evidence type="ECO:0000313" key="14">
    <source>
        <dbReference type="Proteomes" id="UP000054248"/>
    </source>
</evidence>
<keyword evidence="4 9" id="KW-0349">Heme</keyword>
<dbReference type="InterPro" id="IPR050364">
    <property type="entry name" value="Cytochrome_P450_fung"/>
</dbReference>
<dbReference type="InterPro" id="IPR002401">
    <property type="entry name" value="Cyt_P450_E_grp-I"/>
</dbReference>
<dbReference type="GO" id="GO:0020037">
    <property type="term" value="F:heme binding"/>
    <property type="evidence" value="ECO:0007669"/>
    <property type="project" value="InterPro"/>
</dbReference>
<comment type="pathway">
    <text evidence="2">Secondary metabolite biosynthesis.</text>
</comment>
<keyword evidence="8 10" id="KW-0503">Monooxygenase</keyword>
<evidence type="ECO:0000256" key="6">
    <source>
        <dbReference type="ARBA" id="ARBA00023002"/>
    </source>
</evidence>
<protein>
    <recommendedName>
        <fullName evidence="15">Cytochrome P450</fullName>
    </recommendedName>
</protein>
<dbReference type="EMBL" id="KN823006">
    <property type="protein sequence ID" value="KIO27631.1"/>
    <property type="molecule type" value="Genomic_DNA"/>
</dbReference>
<dbReference type="GO" id="GO:0004497">
    <property type="term" value="F:monooxygenase activity"/>
    <property type="evidence" value="ECO:0007669"/>
    <property type="project" value="UniProtKB-KW"/>
</dbReference>
<evidence type="ECO:0000256" key="11">
    <source>
        <dbReference type="SAM" id="Coils"/>
    </source>
</evidence>
<dbReference type="GO" id="GO:0016705">
    <property type="term" value="F:oxidoreductase activity, acting on paired donors, with incorporation or reduction of molecular oxygen"/>
    <property type="evidence" value="ECO:0007669"/>
    <property type="project" value="InterPro"/>
</dbReference>
<sequence length="516" mass="59076">MAFNALSLPISGTHVAFAAGALLALALLSSRYRARRHLSYPPGPRPLPLLGNILDIPRSQFALTWTELGRRYGPLTWLTVPGQTFLVLNSFEAAKELLERRGSIYLDRPRWVMLKELIGLSNYLVLSPANDFWRKQRSHLKHALSGAAVKSDYSSLLETKARQYLERCVARPENVLLETNRIIGEVIIKLTYGKLEDAQGRDYIQIITRLLDIMILSLQGYVVDLFPTLQYLPKWLPGMKFKRDAARWEKEIRELEDTVLTLVKANSLSDDPEVQSSYTFKKMQEIHSKDRDEHGVQEQTKLNYLYTGGLETVNHSTETTMQSFIYAMILCPSVQKKAQDEIDRVIGSTRSPTFEDQPDLPFLHAVMLETLRWNPAVSFGVPHVSRKDDVYEGYFIPKGTTVIPNAWGFSRNSKYYTNPSIFDPERHLKESPELDPREFVFGFGRRLCPGKELAFQEVWILAASILWAFEIVSWRLCASALRAELILDVVSHPTPFECQFVPRRERLKDKLEVATN</sequence>
<dbReference type="STRING" id="1051891.A0A0C3QK37"/>
<keyword evidence="14" id="KW-1185">Reference proteome</keyword>
<evidence type="ECO:0000256" key="9">
    <source>
        <dbReference type="PIRSR" id="PIRSR602401-1"/>
    </source>
</evidence>
<name>A0A0C3QK37_9AGAM</name>
<dbReference type="CDD" id="cd11065">
    <property type="entry name" value="CYP64-like"/>
    <property type="match status" value="1"/>
</dbReference>
<evidence type="ECO:0000256" key="8">
    <source>
        <dbReference type="ARBA" id="ARBA00023033"/>
    </source>
</evidence>
<feature type="coiled-coil region" evidence="11">
    <location>
        <begin position="238"/>
        <end position="265"/>
    </location>
</feature>
<comment type="cofactor">
    <cofactor evidence="1 9">
        <name>heme</name>
        <dbReference type="ChEBI" id="CHEBI:30413"/>
    </cofactor>
</comment>
<keyword evidence="6 10" id="KW-0560">Oxidoreductase</keyword>
<evidence type="ECO:0000313" key="13">
    <source>
        <dbReference type="EMBL" id="KIO27631.1"/>
    </source>
</evidence>
<evidence type="ECO:0000256" key="7">
    <source>
        <dbReference type="ARBA" id="ARBA00023004"/>
    </source>
</evidence>
<evidence type="ECO:0000256" key="5">
    <source>
        <dbReference type="ARBA" id="ARBA00022723"/>
    </source>
</evidence>
<evidence type="ECO:0000256" key="1">
    <source>
        <dbReference type="ARBA" id="ARBA00001971"/>
    </source>
</evidence>
<feature type="transmembrane region" description="Helical" evidence="12">
    <location>
        <begin position="6"/>
        <end position="28"/>
    </location>
</feature>
<dbReference type="InterPro" id="IPR036396">
    <property type="entry name" value="Cyt_P450_sf"/>
</dbReference>